<dbReference type="EMBL" id="CP005290">
    <property type="protein sequence ID" value="AGK61127.1"/>
    <property type="molecule type" value="Genomic_DNA"/>
</dbReference>
<dbReference type="GeneID" id="15392768"/>
<dbReference type="Proteomes" id="UP000013307">
    <property type="component" value="Chromosome"/>
</dbReference>
<evidence type="ECO:0000313" key="3">
    <source>
        <dbReference type="Proteomes" id="UP000013307"/>
    </source>
</evidence>
<gene>
    <name evidence="2" type="ORF">Asulf_01127</name>
</gene>
<dbReference type="HOGENOM" id="CLU_105244_2_0_2"/>
<dbReference type="SUPFAM" id="SSF55154">
    <property type="entry name" value="CYTH-like phosphatases"/>
    <property type="match status" value="1"/>
</dbReference>
<keyword evidence="3" id="KW-1185">Reference proteome</keyword>
<proteinExistence type="predicted"/>
<protein>
    <submittedName>
        <fullName evidence="2">Adenylyl cyclase CyaB, putative</fullName>
    </submittedName>
</protein>
<dbReference type="PANTHER" id="PTHR21028:SF2">
    <property type="entry name" value="CYTH DOMAIN-CONTAINING PROTEIN"/>
    <property type="match status" value="1"/>
</dbReference>
<dbReference type="STRING" id="387631.Asulf_01127"/>
<dbReference type="PROSITE" id="PS51707">
    <property type="entry name" value="CYTH"/>
    <property type="match status" value="1"/>
</dbReference>
<organism evidence="2 3">
    <name type="scientific">Archaeoglobus sulfaticallidus PM70-1</name>
    <dbReference type="NCBI Taxonomy" id="387631"/>
    <lineage>
        <taxon>Archaea</taxon>
        <taxon>Methanobacteriati</taxon>
        <taxon>Methanobacteriota</taxon>
        <taxon>Archaeoglobi</taxon>
        <taxon>Archaeoglobales</taxon>
        <taxon>Archaeoglobaceae</taxon>
        <taxon>Archaeoglobus</taxon>
    </lineage>
</organism>
<dbReference type="PANTHER" id="PTHR21028">
    <property type="entry name" value="SI:CH211-156B7.4"/>
    <property type="match status" value="1"/>
</dbReference>
<feature type="domain" description="CYTH" evidence="1">
    <location>
        <begin position="1"/>
        <end position="173"/>
    </location>
</feature>
<evidence type="ECO:0000259" key="1">
    <source>
        <dbReference type="PROSITE" id="PS51707"/>
    </source>
</evidence>
<dbReference type="SMART" id="SM01118">
    <property type="entry name" value="CYTH"/>
    <property type="match status" value="1"/>
</dbReference>
<evidence type="ECO:0000313" key="2">
    <source>
        <dbReference type="EMBL" id="AGK61127.1"/>
    </source>
</evidence>
<dbReference type="InterPro" id="IPR008173">
    <property type="entry name" value="Adenylyl_cyclase_CyaB"/>
</dbReference>
<dbReference type="RefSeq" id="WP_015590725.1">
    <property type="nucleotide sequence ID" value="NC_021169.1"/>
</dbReference>
<dbReference type="CDD" id="cd07890">
    <property type="entry name" value="CYTH-like_AC_IV-like"/>
    <property type="match status" value="1"/>
</dbReference>
<accession>N0BFS1</accession>
<dbReference type="AlphaFoldDB" id="N0BFS1"/>
<dbReference type="InterPro" id="IPR033469">
    <property type="entry name" value="CYTH-like_dom_sf"/>
</dbReference>
<reference evidence="2 3" key="1">
    <citation type="journal article" date="2013" name="Genome Announc.">
        <title>Complete Genome Sequence of the Thermophilic and Facultatively Chemolithoautotrophic Sulfate Reducer Archaeoglobus sulfaticallidus Strain PM70-1T.</title>
        <authorList>
            <person name="Stokke R."/>
            <person name="Hocking W.P."/>
            <person name="Steinsbu B.O."/>
            <person name="Steen I.H."/>
        </authorList>
    </citation>
    <scope>NUCLEOTIDE SEQUENCE [LARGE SCALE GENOMIC DNA]</scope>
    <source>
        <strain evidence="2">PM70-1</strain>
    </source>
</reference>
<dbReference type="KEGG" id="ast:Asulf_01127"/>
<sequence length="176" mass="20725">MIEIEAKFMIDDSEFSRIDNLLSEIAELVIEKEEVDIYYKHPLRDFAKTDEAFRIRKDVEGVTITYKGKKMDPETKTREEIKVRIYGDDYDNARDMFRKLGFEEFATVRKIRKIYRMDNAIICLDTLDFGKFIEIEVDTQDIEEGKRKISEIAKKINLSGKNIRKSYLELMLGDSA</sequence>
<dbReference type="Gene3D" id="2.40.320.10">
    <property type="entry name" value="Hypothetical Protein Pfu-838710-001"/>
    <property type="match status" value="1"/>
</dbReference>
<dbReference type="Pfam" id="PF01928">
    <property type="entry name" value="CYTH"/>
    <property type="match status" value="1"/>
</dbReference>
<name>N0BFS1_9EURY</name>
<dbReference type="eggNOG" id="arCOG01723">
    <property type="taxonomic scope" value="Archaea"/>
</dbReference>
<dbReference type="NCBIfam" id="TIGR00318">
    <property type="entry name" value="cyaB"/>
    <property type="match status" value="1"/>
</dbReference>
<dbReference type="InterPro" id="IPR023577">
    <property type="entry name" value="CYTH_domain"/>
</dbReference>